<protein>
    <recommendedName>
        <fullName evidence="4">Triose-phosphate isomerase</fullName>
    </recommendedName>
</protein>
<dbReference type="InterPro" id="IPR000652">
    <property type="entry name" value="Triosephosphate_isomerase"/>
</dbReference>
<dbReference type="Gene3D" id="3.20.20.70">
    <property type="entry name" value="Aldolase class I"/>
    <property type="match status" value="1"/>
</dbReference>
<organism evidence="2 3">
    <name type="scientific">Tetragenococcus halophilus subsp. halophilus</name>
    <dbReference type="NCBI Taxonomy" id="1513897"/>
    <lineage>
        <taxon>Bacteria</taxon>
        <taxon>Bacillati</taxon>
        <taxon>Bacillota</taxon>
        <taxon>Bacilli</taxon>
        <taxon>Lactobacillales</taxon>
        <taxon>Enterococcaceae</taxon>
        <taxon>Tetragenococcus</taxon>
    </lineage>
</organism>
<dbReference type="GeneID" id="64053516"/>
<accession>A0A2H6CQM2</accession>
<name>A0A2H6CQM2_TETHA</name>
<comment type="caution">
    <text evidence="2">The sequence shown here is derived from an EMBL/GenBank/DDBJ whole genome shotgun (WGS) entry which is preliminary data.</text>
</comment>
<dbReference type="NCBIfam" id="NF003302">
    <property type="entry name" value="PRK04302.1"/>
    <property type="match status" value="1"/>
</dbReference>
<dbReference type="InterPro" id="IPR013785">
    <property type="entry name" value="Aldolase_TIM"/>
</dbReference>
<evidence type="ECO:0000256" key="1">
    <source>
        <dbReference type="ARBA" id="ARBA00023235"/>
    </source>
</evidence>
<dbReference type="EMBL" id="BDEC01000004">
    <property type="protein sequence ID" value="GBD67283.1"/>
    <property type="molecule type" value="Genomic_DNA"/>
</dbReference>
<evidence type="ECO:0000313" key="2">
    <source>
        <dbReference type="EMBL" id="GBD67283.1"/>
    </source>
</evidence>
<gene>
    <name evidence="2" type="ORF">TEHN7118_0089</name>
</gene>
<dbReference type="PROSITE" id="PS51440">
    <property type="entry name" value="TIM_2"/>
    <property type="match status" value="1"/>
</dbReference>
<evidence type="ECO:0008006" key="4">
    <source>
        <dbReference type="Google" id="ProtNLM"/>
    </source>
</evidence>
<dbReference type="SUPFAM" id="SSF51351">
    <property type="entry name" value="Triosephosphate isomerase (TIM)"/>
    <property type="match status" value="1"/>
</dbReference>
<dbReference type="RefSeq" id="WP_061841079.1">
    <property type="nucleotide sequence ID" value="NZ_BDEC01000004.1"/>
</dbReference>
<proteinExistence type="predicted"/>
<dbReference type="InterPro" id="IPR035990">
    <property type="entry name" value="TIM_sf"/>
</dbReference>
<evidence type="ECO:0000313" key="3">
    <source>
        <dbReference type="Proteomes" id="UP000236214"/>
    </source>
</evidence>
<reference evidence="2 3" key="1">
    <citation type="submission" date="2016-05" db="EMBL/GenBank/DDBJ databases">
        <title>Whole genome sequencing of Tetragenococcus halophilus subsp. halophilus NISL 7118.</title>
        <authorList>
            <person name="Shiwa Y."/>
            <person name="Nishimura I."/>
            <person name="Yoshikawa H."/>
            <person name="Koyama Y."/>
            <person name="Oguma T."/>
        </authorList>
    </citation>
    <scope>NUCLEOTIDE SEQUENCE [LARGE SCALE GENOMIC DNA]</scope>
    <source>
        <strain evidence="2 3">NISL 7118</strain>
    </source>
</reference>
<dbReference type="Proteomes" id="UP000236214">
    <property type="component" value="Unassembled WGS sequence"/>
</dbReference>
<dbReference type="GO" id="GO:0004807">
    <property type="term" value="F:triose-phosphate isomerase activity"/>
    <property type="evidence" value="ECO:0007669"/>
    <property type="project" value="InterPro"/>
</dbReference>
<sequence>MKKIRAPFFMFNPKSYLYGEKLYELAKYADQLAEQYEINVFVTVPFAEIKIVNEITENIVITAQHMDVLDPGRGMGATLPESLFFAGARACVLNHAEYPLHYSVLEKTIKRAKELDMVTIVCASGYNEAKAVALLEPEIILCEPTELIGSGTVSSDDYIKETISAIKKTNQKIYVMQGAGVSTSEDIKRNLELGSDANGATSSITTAKNPSIVLKKMIEATAKYKT</sequence>
<dbReference type="AlphaFoldDB" id="A0A2H6CQM2"/>
<keyword evidence="3" id="KW-1185">Reference proteome</keyword>
<keyword evidence="1" id="KW-0413">Isomerase</keyword>
<dbReference type="Pfam" id="PF00121">
    <property type="entry name" value="TIM"/>
    <property type="match status" value="1"/>
</dbReference>